<feature type="domain" description="4-O-methyl-glucuronoyl methylesterase-like" evidence="5">
    <location>
        <begin position="546"/>
        <end position="691"/>
    </location>
</feature>
<dbReference type="AlphaFoldDB" id="A0A8J2XVV6"/>
<sequence>MSLRSVLAIVLVVTAAAQRSTAQPGPQQQDILRAMRLANGYFMTKWPDPGKEIVTNVARPSHIWTRAVYYEGLMALYSIDAKKEYLDYAIDWGNKHDWTPRNGITDRNADDQCAGQTWIDLYTIDTLSQRITPVKACIGNMVHSDKADDWHWIDAIQMAMPVFTRLGVEYHDTSYFRKMYDLYHYTKTIHGAHGLYSSEEHLWWRDKDFVPPYKEPNGQNCYWSRGNGWVLAALVRVLSLLPLNDPHRAEYQQDYLDMVKALVPLQRADGYWNCSLHDSTHFGGKELTGTALFTYGISWGIRQGYLDKKAYYPIVAKAWTAMATESLHENGMLGWVQGTGKEPKDGQPVTYDKIPDFEDYGLGCFLLAGSEVYQIATPPAANLDESKVPSYEEPKLDLTNKKDWKTTQRPAILQLFAKNVYGRVPEQKIPVTYETTATDRNALGGIAIKKEVTLHFLPGDTAASLHMMLYLPKNAKARASVPVFVGYSFTPNAVTDTSAQWPLKEIVKRGYGVAVAWYWDIEPDRANGWQTGIRTRLADKLKIQPREWSALSAWAWGLSRMADYLKTEEKVNPLQLIVIGHSRLGKAALWAGANDQRFTMVVSNESGEGGAALGKRDYGETIAIINDKFPWWFSPNYKQYGSNPAAMPTDQYMLLSLIAPRPLYVASAIGDQWSDPKGEFLSAGLADPVYHLFNKKGLETASMPALEHPVGETIRYHIRTGKHDLTRYDWQQYMDFADRQFKAKK</sequence>
<name>A0A8J2XVV6_9BACT</name>
<dbReference type="SUPFAM" id="SSF48208">
    <property type="entry name" value="Six-hairpin glycosidases"/>
    <property type="match status" value="1"/>
</dbReference>
<dbReference type="InterPro" id="IPR052043">
    <property type="entry name" value="PolySaccharide_Degr_Enz"/>
</dbReference>
<dbReference type="PANTHER" id="PTHR33886">
    <property type="entry name" value="UNSATURATED RHAMNOGALACTURONAN HYDROLASE (EUROFUNG)"/>
    <property type="match status" value="1"/>
</dbReference>
<evidence type="ECO:0000256" key="2">
    <source>
        <dbReference type="ARBA" id="ARBA00022729"/>
    </source>
</evidence>
<dbReference type="SUPFAM" id="SSF53474">
    <property type="entry name" value="alpha/beta-Hydrolases"/>
    <property type="match status" value="1"/>
</dbReference>
<evidence type="ECO:0000256" key="3">
    <source>
        <dbReference type="ARBA" id="ARBA00022801"/>
    </source>
</evidence>
<dbReference type="Proteomes" id="UP000607559">
    <property type="component" value="Unassembled WGS sequence"/>
</dbReference>
<dbReference type="PANTHER" id="PTHR33886:SF8">
    <property type="entry name" value="UNSATURATED RHAMNOGALACTURONAN HYDROLASE (EUROFUNG)"/>
    <property type="match status" value="1"/>
</dbReference>
<comment type="caution">
    <text evidence="6">The sequence shown here is derived from an EMBL/GenBank/DDBJ whole genome shotgun (WGS) entry which is preliminary data.</text>
</comment>
<accession>A0A8J2XVV6</accession>
<feature type="signal peptide" evidence="4">
    <location>
        <begin position="1"/>
        <end position="22"/>
    </location>
</feature>
<evidence type="ECO:0000256" key="1">
    <source>
        <dbReference type="ARBA" id="ARBA00022487"/>
    </source>
</evidence>
<gene>
    <name evidence="6" type="ORF">GCM10011511_51500</name>
</gene>
<dbReference type="InterPro" id="IPR029058">
    <property type="entry name" value="AB_hydrolase_fold"/>
</dbReference>
<evidence type="ECO:0000259" key="5">
    <source>
        <dbReference type="Pfam" id="PF22244"/>
    </source>
</evidence>
<reference evidence="6" key="2">
    <citation type="submission" date="2020-09" db="EMBL/GenBank/DDBJ databases">
        <authorList>
            <person name="Sun Q."/>
            <person name="Zhou Y."/>
        </authorList>
    </citation>
    <scope>NUCLEOTIDE SEQUENCE</scope>
    <source>
        <strain evidence="6">CGMCC 1.15448</strain>
    </source>
</reference>
<feature type="chain" id="PRO_5035323287" description="4-O-methyl-glucuronoyl methylesterase-like domain-containing protein" evidence="4">
    <location>
        <begin position="23"/>
        <end position="745"/>
    </location>
</feature>
<dbReference type="Pfam" id="PF22244">
    <property type="entry name" value="GCE_fung"/>
    <property type="match status" value="1"/>
</dbReference>
<proteinExistence type="predicted"/>
<dbReference type="Gene3D" id="1.50.10.10">
    <property type="match status" value="1"/>
</dbReference>
<dbReference type="RefSeq" id="WP_188937240.1">
    <property type="nucleotide sequence ID" value="NZ_BMJC01000006.1"/>
</dbReference>
<evidence type="ECO:0000313" key="6">
    <source>
        <dbReference type="EMBL" id="GGB21399.1"/>
    </source>
</evidence>
<keyword evidence="7" id="KW-1185">Reference proteome</keyword>
<dbReference type="EMBL" id="BMJC01000006">
    <property type="protein sequence ID" value="GGB21399.1"/>
    <property type="molecule type" value="Genomic_DNA"/>
</dbReference>
<dbReference type="InterPro" id="IPR010905">
    <property type="entry name" value="Glyco_hydro_88"/>
</dbReference>
<dbReference type="Gene3D" id="3.40.50.1820">
    <property type="entry name" value="alpha/beta hydrolase"/>
    <property type="match status" value="1"/>
</dbReference>
<dbReference type="GO" id="GO:0005975">
    <property type="term" value="P:carbohydrate metabolic process"/>
    <property type="evidence" value="ECO:0007669"/>
    <property type="project" value="InterPro"/>
</dbReference>
<protein>
    <recommendedName>
        <fullName evidence="5">4-O-methyl-glucuronoyl methylesterase-like domain-containing protein</fullName>
    </recommendedName>
</protein>
<dbReference type="GO" id="GO:0052689">
    <property type="term" value="F:carboxylic ester hydrolase activity"/>
    <property type="evidence" value="ECO:0007669"/>
    <property type="project" value="UniProtKB-KW"/>
</dbReference>
<evidence type="ECO:0000256" key="4">
    <source>
        <dbReference type="SAM" id="SignalP"/>
    </source>
</evidence>
<evidence type="ECO:0000313" key="7">
    <source>
        <dbReference type="Proteomes" id="UP000607559"/>
    </source>
</evidence>
<dbReference type="InterPro" id="IPR054579">
    <property type="entry name" value="GCE-like_dom"/>
</dbReference>
<keyword evidence="3" id="KW-0378">Hydrolase</keyword>
<keyword evidence="1" id="KW-0719">Serine esterase</keyword>
<reference evidence="6" key="1">
    <citation type="journal article" date="2014" name="Int. J. Syst. Evol. Microbiol.">
        <title>Complete genome sequence of Corynebacterium casei LMG S-19264T (=DSM 44701T), isolated from a smear-ripened cheese.</title>
        <authorList>
            <consortium name="US DOE Joint Genome Institute (JGI-PGF)"/>
            <person name="Walter F."/>
            <person name="Albersmeier A."/>
            <person name="Kalinowski J."/>
            <person name="Ruckert C."/>
        </authorList>
    </citation>
    <scope>NUCLEOTIDE SEQUENCE</scope>
    <source>
        <strain evidence="6">CGMCC 1.15448</strain>
    </source>
</reference>
<organism evidence="6 7">
    <name type="scientific">Puia dinghuensis</name>
    <dbReference type="NCBI Taxonomy" id="1792502"/>
    <lineage>
        <taxon>Bacteria</taxon>
        <taxon>Pseudomonadati</taxon>
        <taxon>Bacteroidota</taxon>
        <taxon>Chitinophagia</taxon>
        <taxon>Chitinophagales</taxon>
        <taxon>Chitinophagaceae</taxon>
        <taxon>Puia</taxon>
    </lineage>
</organism>
<dbReference type="InterPro" id="IPR012341">
    <property type="entry name" value="6hp_glycosidase-like_sf"/>
</dbReference>
<keyword evidence="2 4" id="KW-0732">Signal</keyword>
<dbReference type="Pfam" id="PF07470">
    <property type="entry name" value="Glyco_hydro_88"/>
    <property type="match status" value="1"/>
</dbReference>
<dbReference type="InterPro" id="IPR008928">
    <property type="entry name" value="6-hairpin_glycosidase_sf"/>
</dbReference>